<dbReference type="Pfam" id="PF20428">
    <property type="entry name" value="Sey1_3HB"/>
    <property type="match status" value="1"/>
</dbReference>
<dbReference type="eggNOG" id="KOG2203">
    <property type="taxonomic scope" value="Eukaryota"/>
</dbReference>
<feature type="domain" description="GB1/RHD3-type G" evidence="10">
    <location>
        <begin position="47"/>
        <end position="276"/>
    </location>
</feature>
<evidence type="ECO:0000256" key="6">
    <source>
        <dbReference type="ARBA" id="ARBA00023134"/>
    </source>
</evidence>
<dbReference type="FunCoup" id="H2AY39">
    <property type="interactions" value="76"/>
</dbReference>
<keyword evidence="1 8" id="KW-0812">Transmembrane</keyword>
<gene>
    <name evidence="11" type="primary">KAFR0G02570</name>
    <name evidence="8" type="synonym">SEY1</name>
    <name evidence="11" type="ORF">KAFR_0G02570</name>
</gene>
<evidence type="ECO:0000256" key="5">
    <source>
        <dbReference type="ARBA" id="ARBA00022989"/>
    </source>
</evidence>
<evidence type="ECO:0000256" key="9">
    <source>
        <dbReference type="SAM" id="Phobius"/>
    </source>
</evidence>
<evidence type="ECO:0000313" key="12">
    <source>
        <dbReference type="Proteomes" id="UP000005220"/>
    </source>
</evidence>
<protein>
    <recommendedName>
        <fullName evidence="10">GB1/RHD3-type G domain-containing protein</fullName>
    </recommendedName>
</protein>
<evidence type="ECO:0000256" key="4">
    <source>
        <dbReference type="ARBA" id="ARBA00022824"/>
    </source>
</evidence>
<proteinExistence type="inferred from homology"/>
<dbReference type="InterPro" id="IPR027417">
    <property type="entry name" value="P-loop_NTPase"/>
</dbReference>
<keyword evidence="3 8" id="KW-0378">Hydrolase</keyword>
<evidence type="ECO:0000256" key="8">
    <source>
        <dbReference type="HAMAP-Rule" id="MF_03109"/>
    </source>
</evidence>
<evidence type="ECO:0000256" key="7">
    <source>
        <dbReference type="ARBA" id="ARBA00023136"/>
    </source>
</evidence>
<dbReference type="HAMAP" id="MF_03109">
    <property type="entry name" value="Sey1"/>
    <property type="match status" value="1"/>
</dbReference>
<evidence type="ECO:0000313" key="11">
    <source>
        <dbReference type="EMBL" id="CCF59289.1"/>
    </source>
</evidence>
<feature type="topological domain" description="Lumenal" evidence="8">
    <location>
        <begin position="720"/>
        <end position="722"/>
    </location>
</feature>
<dbReference type="GO" id="GO:0003924">
    <property type="term" value="F:GTPase activity"/>
    <property type="evidence" value="ECO:0007669"/>
    <property type="project" value="UniProtKB-UniRule"/>
</dbReference>
<dbReference type="InterPro" id="IPR008803">
    <property type="entry name" value="RHD3/Sey1"/>
</dbReference>
<dbReference type="OrthoDB" id="1597724at2759"/>
<dbReference type="FunFam" id="3.40.50.300:FF:000727">
    <property type="entry name" value="Protein SEY1 homolog"/>
    <property type="match status" value="1"/>
</dbReference>
<feature type="transmembrane region" description="Helical" evidence="9">
    <location>
        <begin position="699"/>
        <end position="715"/>
    </location>
</feature>
<dbReference type="InParanoid" id="H2AY39"/>
<keyword evidence="2 8" id="KW-0547">Nucleotide-binding</keyword>
<dbReference type="GO" id="GO:0005525">
    <property type="term" value="F:GTP binding"/>
    <property type="evidence" value="ECO:0007669"/>
    <property type="project" value="UniProtKB-UniRule"/>
</dbReference>
<keyword evidence="5 8" id="KW-1133">Transmembrane helix</keyword>
<dbReference type="GO" id="GO:0032541">
    <property type="term" value="C:cortical endoplasmic reticulum"/>
    <property type="evidence" value="ECO:0007669"/>
    <property type="project" value="EnsemblFungi"/>
</dbReference>
<dbReference type="GeneID" id="13887268"/>
<name>H2AY39_KAZAF</name>
<evidence type="ECO:0000259" key="10">
    <source>
        <dbReference type="PROSITE" id="PS51715"/>
    </source>
</evidence>
<dbReference type="KEGG" id="kaf:KAFR_0G02570"/>
<dbReference type="PANTHER" id="PTHR45923">
    <property type="entry name" value="PROTEIN SEY1"/>
    <property type="match status" value="1"/>
</dbReference>
<keyword evidence="12" id="KW-1185">Reference proteome</keyword>
<dbReference type="InterPro" id="IPR046758">
    <property type="entry name" value="Sey1/RHD3-like_3HB"/>
</dbReference>
<dbReference type="Proteomes" id="UP000005220">
    <property type="component" value="Chromosome 7"/>
</dbReference>
<reference evidence="11 12" key="1">
    <citation type="journal article" date="2011" name="Proc. Natl. Acad. Sci. U.S.A.">
        <title>Evolutionary erosion of yeast sex chromosomes by mating-type switching accidents.</title>
        <authorList>
            <person name="Gordon J.L."/>
            <person name="Armisen D."/>
            <person name="Proux-Wera E."/>
            <person name="Oheigeartaigh S.S."/>
            <person name="Byrne K.P."/>
            <person name="Wolfe K.H."/>
        </authorList>
    </citation>
    <scope>NUCLEOTIDE SEQUENCE [LARGE SCALE GENOMIC DNA]</scope>
    <source>
        <strain evidence="12">ATCC 22294 / BCRC 22015 / CBS 2517 / CECT 1963 / NBRC 1671 / NRRL Y-8276</strain>
    </source>
</reference>
<sequence>MAPDNHDHTLGHESIQLVNESKEFSTELLPYLQKIASSNVDNLVQPHESYHVISVFGSQSSGKSTLLNILFNTTFDTMDAKVKRQQTTKGIWLSHTKQVNTTKSANTPLASDMFILDVEGSDGAERGEDQDFERKAALFAISVSEVLIVNLWEQQIGLYQGNNMGLLKTVFEVNLSLFGKRHEHKILLLFVIRDHVGVTPLSSLSDSLISSLENMWKELNKPQGCEDLALYDLFDLKFVGLSHKLLQEEKFVNDVKALGTCFSFPEKEEYYFKKEYHHLLPLDGWSMYAENCWEQIEHNKDLDLPTQQILVARFKTNEILNESFDASFINDDTFNSELKILIDDIDLKDSLFELLKVAKNKCIEQYDILASRYNKMVYMENRAELLKKISSFLYDNAVVELSENFINKLFTDMEDKMKVRAQGLSFSEQLDDCVDSINADYDLLLDNFMDSELIVIDLKESLKARLDDLLLGKVNELRTKETDLILSRIRKNLKFSIKEQILPLLANPTLQIWDDVMSAFYDLIDEALVPFKSQDSDDLDFGIGLSDNEDKNIADRIKLSGWLTLTVMIHDYLTEDTIVGLLRDRFENKFRFADDDTPILWKNEQQIDTSFRLAKEHAMEILSVLSIVKTSDNVEVVPEIPNYLLENEYTDELGIYHIDRFAHILNELQKEKISKQFRRQINLTVLDAKRSIITSTNHIPMWIYAIIVVLGWNEFMLVIRNPVFVTLLLIGSVAFYFIHKFDLWGPVLSVVNTAIGETKETLKDKLRTFVLEEDYATAKNRDMKDTQSFETEIVNEKIDKLDD</sequence>
<dbReference type="GO" id="GO:0048309">
    <property type="term" value="P:endoplasmic reticulum inheritance"/>
    <property type="evidence" value="ECO:0007669"/>
    <property type="project" value="EnsemblFungi"/>
</dbReference>
<evidence type="ECO:0000256" key="3">
    <source>
        <dbReference type="ARBA" id="ARBA00022801"/>
    </source>
</evidence>
<organism evidence="11 12">
    <name type="scientific">Kazachstania africana (strain ATCC 22294 / BCRC 22015 / CBS 2517 / CECT 1963 / NBRC 1671 / NRRL Y-8276)</name>
    <name type="common">Yeast</name>
    <name type="synonym">Kluyveromyces africanus</name>
    <dbReference type="NCBI Taxonomy" id="1071382"/>
    <lineage>
        <taxon>Eukaryota</taxon>
        <taxon>Fungi</taxon>
        <taxon>Dikarya</taxon>
        <taxon>Ascomycota</taxon>
        <taxon>Saccharomycotina</taxon>
        <taxon>Saccharomycetes</taxon>
        <taxon>Saccharomycetales</taxon>
        <taxon>Saccharomycetaceae</taxon>
        <taxon>Kazachstania</taxon>
    </lineage>
</organism>
<feature type="topological domain" description="Cytoplasmic" evidence="8">
    <location>
        <begin position="1"/>
        <end position="698"/>
    </location>
</feature>
<dbReference type="SUPFAM" id="SSF52540">
    <property type="entry name" value="P-loop containing nucleoside triphosphate hydrolases"/>
    <property type="match status" value="1"/>
</dbReference>
<accession>H2AY39</accession>
<dbReference type="STRING" id="1071382.H2AY39"/>
<dbReference type="PANTHER" id="PTHR45923:SF2">
    <property type="entry name" value="PROTEIN SEY1"/>
    <property type="match status" value="1"/>
</dbReference>
<feature type="transmembrane region" description="Helical" evidence="9">
    <location>
        <begin position="722"/>
        <end position="739"/>
    </location>
</feature>
<dbReference type="CDD" id="cd01851">
    <property type="entry name" value="GBP"/>
    <property type="match status" value="1"/>
</dbReference>
<keyword evidence="7 8" id="KW-0472">Membrane</keyword>
<evidence type="ECO:0000256" key="1">
    <source>
        <dbReference type="ARBA" id="ARBA00022692"/>
    </source>
</evidence>
<dbReference type="Pfam" id="PF05879">
    <property type="entry name" value="RHD3_GTPase"/>
    <property type="match status" value="1"/>
</dbReference>
<dbReference type="AlphaFoldDB" id="H2AY39"/>
<keyword evidence="4 8" id="KW-0256">Endoplasmic reticulum</keyword>
<dbReference type="HOGENOM" id="CLU_011270_0_0_1"/>
<comment type="similarity">
    <text evidence="8">Belongs to the TRAFAC class dynamin-like GTPase superfamily. GB1/RHD3 GTPase family. RHD3 subfamily.</text>
</comment>
<dbReference type="PROSITE" id="PS51715">
    <property type="entry name" value="G_GB1_RHD3"/>
    <property type="match status" value="1"/>
</dbReference>
<comment type="subcellular location">
    <subcellularLocation>
        <location evidence="8">Endoplasmic reticulum membrane</location>
        <topology evidence="8">Multi-pass membrane protein</topology>
    </subcellularLocation>
    <text evidence="8">Enriched in the cortical ER. Concentrated in punctae along the ER tubules.</text>
</comment>
<dbReference type="GO" id="GO:0005789">
    <property type="term" value="C:endoplasmic reticulum membrane"/>
    <property type="evidence" value="ECO:0007669"/>
    <property type="project" value="UniProtKB-SubCell"/>
</dbReference>
<keyword evidence="6 8" id="KW-0342">GTP-binding</keyword>
<evidence type="ECO:0000256" key="2">
    <source>
        <dbReference type="ARBA" id="ARBA00022741"/>
    </source>
</evidence>
<feature type="topological domain" description="Cytoplasmic" evidence="8">
    <location>
        <begin position="744"/>
        <end position="803"/>
    </location>
</feature>
<dbReference type="RefSeq" id="XP_003958424.1">
    <property type="nucleotide sequence ID" value="XM_003958375.1"/>
</dbReference>
<dbReference type="GO" id="GO:0016320">
    <property type="term" value="P:endoplasmic reticulum membrane fusion"/>
    <property type="evidence" value="ECO:0007669"/>
    <property type="project" value="EnsemblFungi"/>
</dbReference>
<dbReference type="EMBL" id="HE650827">
    <property type="protein sequence ID" value="CCF59289.1"/>
    <property type="molecule type" value="Genomic_DNA"/>
</dbReference>
<feature type="binding site" evidence="8">
    <location>
        <begin position="57"/>
        <end position="64"/>
    </location>
    <ligand>
        <name>GTP</name>
        <dbReference type="ChEBI" id="CHEBI:37565"/>
    </ligand>
</feature>
<dbReference type="InterPro" id="IPR030386">
    <property type="entry name" value="G_GB1_RHD3_dom"/>
</dbReference>
<dbReference type="Gene3D" id="3.40.50.300">
    <property type="entry name" value="P-loop containing nucleotide triphosphate hydrolases"/>
    <property type="match status" value="1"/>
</dbReference>